<evidence type="ECO:0000256" key="2">
    <source>
        <dbReference type="ARBA" id="ARBA00004699"/>
    </source>
</evidence>
<comment type="catalytic activity">
    <reaction evidence="13">
        <text>alpha-D-mannose 1-phosphate = D-mannose 6-phosphate</text>
        <dbReference type="Rhea" id="RHEA:11140"/>
        <dbReference type="ChEBI" id="CHEBI:58409"/>
        <dbReference type="ChEBI" id="CHEBI:58735"/>
        <dbReference type="EC" id="5.4.2.8"/>
    </reaction>
</comment>
<dbReference type="InterPro" id="IPR006379">
    <property type="entry name" value="HAD-SF_hydro_IIB"/>
</dbReference>
<feature type="binding site" evidence="11">
    <location>
        <position position="191"/>
    </location>
    <ligand>
        <name>alpha-D-mannose 1-phosphate</name>
        <dbReference type="ChEBI" id="CHEBI:58409"/>
    </ligand>
</feature>
<evidence type="ECO:0000256" key="3">
    <source>
        <dbReference type="ARBA" id="ARBA00009736"/>
    </source>
</evidence>
<dbReference type="UniPathway" id="UPA00126">
    <property type="reaction ID" value="UER00424"/>
</dbReference>
<evidence type="ECO:0000256" key="1">
    <source>
        <dbReference type="ARBA" id="ARBA00004496"/>
    </source>
</evidence>
<evidence type="ECO:0000256" key="13">
    <source>
        <dbReference type="RuleBase" id="RU361118"/>
    </source>
</evidence>
<gene>
    <name evidence="14" type="ORF">HERILL_LOCUS12567</name>
</gene>
<feature type="binding site" evidence="11">
    <location>
        <position position="151"/>
    </location>
    <ligand>
        <name>alpha-D-mannose 1-phosphate</name>
        <dbReference type="ChEBI" id="CHEBI:58409"/>
    </ligand>
</feature>
<feature type="binding site" evidence="12">
    <location>
        <position position="221"/>
    </location>
    <ligand>
        <name>Mg(2+)</name>
        <dbReference type="ChEBI" id="CHEBI:18420"/>
        <label>1</label>
    </ligand>
</feature>
<dbReference type="AlphaFoldDB" id="A0A7R8V003"/>
<dbReference type="NCBIfam" id="TIGR01484">
    <property type="entry name" value="HAD-SF-IIB"/>
    <property type="match status" value="1"/>
</dbReference>
<feature type="binding site" evidence="12">
    <location>
        <position position="233"/>
    </location>
    <ligand>
        <name>Mg(2+)</name>
        <dbReference type="ChEBI" id="CHEBI:18420"/>
        <label>1</label>
    </ligand>
</feature>
<dbReference type="SFLD" id="SFLDS00003">
    <property type="entry name" value="Haloacid_Dehalogenase"/>
    <property type="match status" value="1"/>
</dbReference>
<feature type="binding site" evidence="11">
    <location>
        <position position="144"/>
    </location>
    <ligand>
        <name>alpha-D-mannose 1-phosphate</name>
        <dbReference type="ChEBI" id="CHEBI:58409"/>
    </ligand>
</feature>
<dbReference type="GO" id="GO:0009298">
    <property type="term" value="P:GDP-mannose biosynthetic process"/>
    <property type="evidence" value="ECO:0007669"/>
    <property type="project" value="UniProtKB-UniPathway"/>
</dbReference>
<feature type="binding site" evidence="11">
    <location>
        <position position="133"/>
    </location>
    <ligand>
        <name>alpha-D-mannose 1-phosphate</name>
        <dbReference type="ChEBI" id="CHEBI:58409"/>
    </ligand>
</feature>
<evidence type="ECO:0000256" key="8">
    <source>
        <dbReference type="ARBA" id="ARBA00022842"/>
    </source>
</evidence>
<protein>
    <recommendedName>
        <fullName evidence="5 13">Phosphomannomutase</fullName>
        <ecNumber evidence="5 13">5.4.2.8</ecNumber>
    </recommendedName>
</protein>
<dbReference type="SFLD" id="SFLDG01143">
    <property type="entry name" value="C2.B.3:_Phosphomannomutase_Lik"/>
    <property type="match status" value="1"/>
</dbReference>
<feature type="binding site" evidence="12">
    <location>
        <position position="22"/>
    </location>
    <ligand>
        <name>Mg(2+)</name>
        <dbReference type="ChEBI" id="CHEBI:18420"/>
        <label>1</label>
    </ligand>
</feature>
<dbReference type="PANTHER" id="PTHR10466:SF0">
    <property type="entry name" value="PHOSPHOMANNOMUTASE"/>
    <property type="match status" value="1"/>
</dbReference>
<dbReference type="FunFam" id="3.30.1240.20:FF:000001">
    <property type="entry name" value="Phosphomannomutase"/>
    <property type="match status" value="1"/>
</dbReference>
<dbReference type="EC" id="5.4.2.8" evidence="5 13"/>
<dbReference type="FunCoup" id="A0A7R8V003">
    <property type="interactions" value="1140"/>
</dbReference>
<dbReference type="OrthoDB" id="10264771at2759"/>
<evidence type="ECO:0000313" key="14">
    <source>
        <dbReference type="EMBL" id="CAD7090058.1"/>
    </source>
</evidence>
<keyword evidence="8 12" id="KW-0460">Magnesium</keyword>
<dbReference type="InterPro" id="IPR005002">
    <property type="entry name" value="PMM"/>
</dbReference>
<comment type="similarity">
    <text evidence="3 13">Belongs to the eukaryotic PMM family.</text>
</comment>
<dbReference type="Gene3D" id="3.40.50.1000">
    <property type="entry name" value="HAD superfamily/HAD-like"/>
    <property type="match status" value="1"/>
</dbReference>
<evidence type="ECO:0000256" key="6">
    <source>
        <dbReference type="ARBA" id="ARBA00022490"/>
    </source>
</evidence>
<comment type="cofactor">
    <cofactor evidence="12">
        <name>Mg(2+)</name>
        <dbReference type="ChEBI" id="CHEBI:18420"/>
    </cofactor>
</comment>
<feature type="binding site" evidence="11">
    <location>
        <position position="29"/>
    </location>
    <ligand>
        <name>alpha-D-mannose 1-phosphate</name>
        <dbReference type="ChEBI" id="CHEBI:58409"/>
    </ligand>
</feature>
<sequence length="262" mass="30190">MESNLRSGKLAPSEILLLFDVDGTLTIPRGSISSAMETFLYEKLKPHATLALVGGSDLDKVLEQLNGKRALKEFTFIFPENGLVQIEKGEEVGRQSIQQHLGEETLQRFINFVLRYLSDIKLPVKRGTFVEFRTGMLNISPIGRQCSRQERNEFEAYDKVHGIRQRMIDALRKEFHDVDLVYSIGGQISFDVFPHGWDKTYCLKHVTQERFQFKEIHFFGDKTDPGGNDHEIFEDPRTIGHKVRSPDDTRRILEEMFDLKDA</sequence>
<comment type="subcellular location">
    <subcellularLocation>
        <location evidence="1 13">Cytoplasm</location>
    </subcellularLocation>
</comment>
<organism evidence="14 15">
    <name type="scientific">Hermetia illucens</name>
    <name type="common">Black soldier fly</name>
    <dbReference type="NCBI Taxonomy" id="343691"/>
    <lineage>
        <taxon>Eukaryota</taxon>
        <taxon>Metazoa</taxon>
        <taxon>Ecdysozoa</taxon>
        <taxon>Arthropoda</taxon>
        <taxon>Hexapoda</taxon>
        <taxon>Insecta</taxon>
        <taxon>Pterygota</taxon>
        <taxon>Neoptera</taxon>
        <taxon>Endopterygota</taxon>
        <taxon>Diptera</taxon>
        <taxon>Brachycera</taxon>
        <taxon>Stratiomyomorpha</taxon>
        <taxon>Stratiomyidae</taxon>
        <taxon>Hermetiinae</taxon>
        <taxon>Hermetia</taxon>
    </lineage>
</organism>
<dbReference type="GO" id="GO:0006013">
    <property type="term" value="P:mannose metabolic process"/>
    <property type="evidence" value="ECO:0007669"/>
    <property type="project" value="TreeGrafter"/>
</dbReference>
<dbReference type="SFLD" id="SFLDF00445">
    <property type="entry name" value="alpha-phosphomannomutase"/>
    <property type="match status" value="1"/>
</dbReference>
<dbReference type="SFLD" id="SFLDG01140">
    <property type="entry name" value="C2.B:_Phosphomannomutase_and_P"/>
    <property type="match status" value="1"/>
</dbReference>
<keyword evidence="7 12" id="KW-0479">Metal-binding</keyword>
<dbReference type="InterPro" id="IPR043169">
    <property type="entry name" value="PMM_cap"/>
</dbReference>
<evidence type="ECO:0000313" key="15">
    <source>
        <dbReference type="Proteomes" id="UP000594454"/>
    </source>
</evidence>
<feature type="binding site" evidence="12">
    <location>
        <position position="235"/>
    </location>
    <ligand>
        <name>Mg(2+)</name>
        <dbReference type="ChEBI" id="CHEBI:18420"/>
        <label>2</label>
    </ligand>
</feature>
<dbReference type="GO" id="GO:0046872">
    <property type="term" value="F:metal ion binding"/>
    <property type="evidence" value="ECO:0007669"/>
    <property type="project" value="UniProtKB-KW"/>
</dbReference>
<dbReference type="PANTHER" id="PTHR10466">
    <property type="entry name" value="PHOSPHOMANNOMUTASE"/>
    <property type="match status" value="1"/>
</dbReference>
<evidence type="ECO:0000256" key="11">
    <source>
        <dbReference type="PIRSR" id="PIRSR605002-2"/>
    </source>
</evidence>
<feature type="binding site" evidence="12">
    <location>
        <position position="20"/>
    </location>
    <ligand>
        <name>Mg(2+)</name>
        <dbReference type="ChEBI" id="CHEBI:18420"/>
        <label>1</label>
    </ligand>
</feature>
<evidence type="ECO:0000256" key="12">
    <source>
        <dbReference type="PIRSR" id="PIRSR605002-3"/>
    </source>
</evidence>
<dbReference type="InterPro" id="IPR023214">
    <property type="entry name" value="HAD_sf"/>
</dbReference>
<dbReference type="SUPFAM" id="SSF56784">
    <property type="entry name" value="HAD-like"/>
    <property type="match status" value="1"/>
</dbReference>
<comment type="function">
    <text evidence="13">Involved in the synthesis of the GDP-mannose and dolichol-phosphate-mannose required for a number of critical mannosyl transfer reactions.</text>
</comment>
<evidence type="ECO:0000256" key="7">
    <source>
        <dbReference type="ARBA" id="ARBA00022723"/>
    </source>
</evidence>
<dbReference type="Gene3D" id="3.30.1240.20">
    <property type="match status" value="1"/>
</dbReference>
<comment type="pathway">
    <text evidence="2 13">Nucleotide-sugar biosynthesis; GDP-alpha-D-mannose biosynthesis; alpha-D-mannose 1-phosphate from D-fructose 6-phosphate: step 2/2.</text>
</comment>
<dbReference type="CDD" id="cd02585">
    <property type="entry name" value="HAD_PMM"/>
    <property type="match status" value="1"/>
</dbReference>
<feature type="active site" description="Nucleophile" evidence="10">
    <location>
        <position position="20"/>
    </location>
</feature>
<accession>A0A7R8V003</accession>
<name>A0A7R8V003_HERIL</name>
<reference evidence="14 15" key="1">
    <citation type="submission" date="2020-11" db="EMBL/GenBank/DDBJ databases">
        <authorList>
            <person name="Wallbank WR R."/>
            <person name="Pardo Diaz C."/>
            <person name="Kozak K."/>
            <person name="Martin S."/>
            <person name="Jiggins C."/>
            <person name="Moest M."/>
            <person name="Warren A I."/>
            <person name="Generalovic N T."/>
            <person name="Byers J.R.P. K."/>
            <person name="Montejo-Kovacevich G."/>
            <person name="Yen C E."/>
        </authorList>
    </citation>
    <scope>NUCLEOTIDE SEQUENCE [LARGE SCALE GENOMIC DNA]</scope>
</reference>
<dbReference type="InParanoid" id="A0A7R8V003"/>
<feature type="binding site" evidence="11">
    <location>
        <position position="189"/>
    </location>
    <ligand>
        <name>alpha-D-mannose 1-phosphate</name>
        <dbReference type="ChEBI" id="CHEBI:58409"/>
    </ligand>
</feature>
<dbReference type="GO" id="GO:0004615">
    <property type="term" value="F:phosphomannomutase activity"/>
    <property type="evidence" value="ECO:0007669"/>
    <property type="project" value="UniProtKB-EC"/>
</dbReference>
<keyword evidence="6 13" id="KW-0963">Cytoplasm</keyword>
<dbReference type="EMBL" id="LR899013">
    <property type="protein sequence ID" value="CAD7090058.1"/>
    <property type="molecule type" value="Genomic_DNA"/>
</dbReference>
<dbReference type="GO" id="GO:0006487">
    <property type="term" value="P:protein N-linked glycosylation"/>
    <property type="evidence" value="ECO:0007669"/>
    <property type="project" value="TreeGrafter"/>
</dbReference>
<feature type="binding site" evidence="12">
    <location>
        <position position="238"/>
    </location>
    <ligand>
        <name>Mg(2+)</name>
        <dbReference type="ChEBI" id="CHEBI:18420"/>
        <label>1</label>
    </ligand>
</feature>
<keyword evidence="9 13" id="KW-0413">Isomerase</keyword>
<dbReference type="GO" id="GO:0005829">
    <property type="term" value="C:cytosol"/>
    <property type="evidence" value="ECO:0007669"/>
    <property type="project" value="TreeGrafter"/>
</dbReference>
<keyword evidence="15" id="KW-1185">Reference proteome</keyword>
<evidence type="ECO:0000256" key="5">
    <source>
        <dbReference type="ARBA" id="ARBA00012730"/>
    </source>
</evidence>
<dbReference type="Pfam" id="PF03332">
    <property type="entry name" value="PMM"/>
    <property type="match status" value="1"/>
</dbReference>
<evidence type="ECO:0000256" key="9">
    <source>
        <dbReference type="ARBA" id="ARBA00023235"/>
    </source>
</evidence>
<dbReference type="InterPro" id="IPR036412">
    <property type="entry name" value="HAD-like_sf"/>
</dbReference>
<proteinExistence type="inferred from homology"/>
<evidence type="ECO:0000256" key="4">
    <source>
        <dbReference type="ARBA" id="ARBA00011738"/>
    </source>
</evidence>
<dbReference type="Proteomes" id="UP000594454">
    <property type="component" value="Chromosome 5"/>
</dbReference>
<feature type="active site" description="Proton donor/acceptor" evidence="10">
    <location>
        <position position="22"/>
    </location>
</feature>
<evidence type="ECO:0000256" key="10">
    <source>
        <dbReference type="PIRSR" id="PIRSR605002-1"/>
    </source>
</evidence>
<comment type="subunit">
    <text evidence="4 13">Homodimer.</text>
</comment>